<evidence type="ECO:0000259" key="1">
    <source>
        <dbReference type="Pfam" id="PF15567"/>
    </source>
</evidence>
<dbReference type="RefSeq" id="WP_130168781.1">
    <property type="nucleotide sequence ID" value="NZ_SGSQ01000023.1"/>
</dbReference>
<comment type="caution">
    <text evidence="2">The sequence shown here is derived from an EMBL/GenBank/DDBJ whole genome shotgun (WGS) entry which is preliminary data.</text>
</comment>
<name>A0A4Q7AG93_9GAMM</name>
<accession>A0A4Q7AG93</accession>
<reference evidence="2 3" key="1">
    <citation type="submission" date="2019-02" db="EMBL/GenBank/DDBJ databases">
        <title>The Batch Genome Submission of Acinetobacter spp. strains.</title>
        <authorList>
            <person name="Qin J."/>
            <person name="Hu Y."/>
            <person name="Ye H."/>
            <person name="Wei L."/>
            <person name="Feng Y."/>
            <person name="Zong Z."/>
        </authorList>
    </citation>
    <scope>NUCLEOTIDE SEQUENCE [LARGE SCALE GENOMIC DNA]</scope>
    <source>
        <strain evidence="2 3">WCHAW060049</strain>
    </source>
</reference>
<protein>
    <recommendedName>
        <fullName evidence="1">Immunity protein 35 domain-containing protein</fullName>
    </recommendedName>
</protein>
<sequence length="81" mass="9184">MIEFEIAKQLVDKELIKISQDNGTDCMIYGIKGDIETGWLFSYNTVEFLKNNQSIYGLVGNLPLFISKDGELSYLQISSNE</sequence>
<dbReference type="AlphaFoldDB" id="A0A4Q7AG93"/>
<dbReference type="EMBL" id="SGSQ01000023">
    <property type="protein sequence ID" value="RZG44599.1"/>
    <property type="molecule type" value="Genomic_DNA"/>
</dbReference>
<keyword evidence="3" id="KW-1185">Reference proteome</keyword>
<dbReference type="Pfam" id="PF15567">
    <property type="entry name" value="Imm35"/>
    <property type="match status" value="1"/>
</dbReference>
<evidence type="ECO:0000313" key="2">
    <source>
        <dbReference type="EMBL" id="RZG44599.1"/>
    </source>
</evidence>
<feature type="domain" description="Immunity protein 35" evidence="1">
    <location>
        <begin position="32"/>
        <end position="71"/>
    </location>
</feature>
<gene>
    <name evidence="2" type="ORF">EXU28_14400</name>
</gene>
<evidence type="ECO:0000313" key="3">
    <source>
        <dbReference type="Proteomes" id="UP000293863"/>
    </source>
</evidence>
<proteinExistence type="predicted"/>
<dbReference type="Proteomes" id="UP000293863">
    <property type="component" value="Unassembled WGS sequence"/>
</dbReference>
<organism evidence="2 3">
    <name type="scientific">Acinetobacter wuhouensis</name>
    <dbReference type="NCBI Taxonomy" id="1879050"/>
    <lineage>
        <taxon>Bacteria</taxon>
        <taxon>Pseudomonadati</taxon>
        <taxon>Pseudomonadota</taxon>
        <taxon>Gammaproteobacteria</taxon>
        <taxon>Moraxellales</taxon>
        <taxon>Moraxellaceae</taxon>
        <taxon>Acinetobacter</taxon>
    </lineage>
</organism>
<dbReference type="InterPro" id="IPR029082">
    <property type="entry name" value="Imm35"/>
</dbReference>